<dbReference type="Pfam" id="PF04851">
    <property type="entry name" value="ResIII"/>
    <property type="match status" value="1"/>
</dbReference>
<reference evidence="3 4" key="1">
    <citation type="submission" date="2016-11" db="EMBL/GenBank/DDBJ databases">
        <title>complete genome sequence of Bifidobacterium choerinum strain FMB-1.</title>
        <authorList>
            <person name="Park C.-S."/>
            <person name="Jung D.-H."/>
            <person name="Choi D.-S."/>
        </authorList>
    </citation>
    <scope>NUCLEOTIDE SEQUENCE [LARGE SCALE GENOMIC DNA]</scope>
    <source>
        <strain evidence="3 4">FMB-1</strain>
    </source>
</reference>
<keyword evidence="3" id="KW-0255">Endonuclease</keyword>
<dbReference type="InterPro" id="IPR045572">
    <property type="entry name" value="RE_endonuc_C"/>
</dbReference>
<sequence length="1034" mass="117622">MTLTLKYSDDQQYQLDAIAATIDLFRDQRFSTSSFTVEEATSSAVYDAMQLELPVPGLTPNAQQGALNLNESPTIGYANHVRISDLDLLHNLHAVQAANNLPPTEVRTDGRLRDFSIEMETGTGKTYVYIRTIYELNKRYGLTKFIIVVPSVAIREGVRKTFETTRKHFKDLYDSQPLDYFVYDAKNMGNVSSFATSASIEVMIINIGAFNKAFESDGDEDKSNIFHRVSEKLAGGRSPREMVAECNPIVIIDEPQSVDNTTKAKKAIESLNPLFVLRYSATLKESYNKIYELTPVDAFQQHLVKGICVDSVLAEENLNGAYVKLDSVKSEPSYSAKMTIDVLQKDGSQKRKTVTVKTGTDLYEASKENPDYRDGWIVSNIDAEEGFESVTFSNDEYFEVGQVKGDVSVTLVKRAQIRRTIENHFQKQVEMQPQGVKVLSLFFIDEVAKYREYLDAGDSGETMVENGEYARMFDEEYRKLIASERWKRRFAKSGITIPEDPKTVRTGYFAQDRKTKRFKNSSGSAGTEADTDTFELIMRDKETLLSLPDESNPSTLYSFIFSHSALKEGWDNPNVFQICTLVETRDTMTKRQKIGRGLRLCVNQDGVRLHDPEANTLTVIANESYIDFANGLQKEFTKAGYRFGALAPESFTNLDMAQGAAAVPQPLGFEKSRALYKYLESNKLINKQGKVLPELKQRVEQHTLELPEEFEAVRQGIEEIILQRAANLTIKNKQEEVTIEIRDEALYSDAFQELWQRIRQRSTYRLNVDEEKLIAESVEWIQRMEEITPPKVRSVRADLNIDMAGVSTDDERESLMNMSDSLQYKLPDPISALQDIVGLTRASLKRILEDSGRLDEYPIDPSAFITQVAYAISVAKTNVLAEGISYTLLPEDEWYTEQILIPHNRKGYLEQNAFQPSHIQKWLYDYVVYDSTTIEKPYALELDKVEQILVCTKLPPTFTIDTPFGPYNPDWAYVREEDDGTKRLYLVVETKGGQKGQTNTRDPERAKIDCATAHFKQITAEYPDFEYKPQSRFK</sequence>
<dbReference type="REBASE" id="225302">
    <property type="entry name" value="BchFMB1ORF2585P"/>
</dbReference>
<gene>
    <name evidence="3" type="ORF">BcFMB_02580</name>
</gene>
<evidence type="ECO:0000259" key="1">
    <source>
        <dbReference type="Pfam" id="PF04851"/>
    </source>
</evidence>
<name>A0A2D3D560_9BIFI</name>
<dbReference type="AlphaFoldDB" id="A0A2D3D560"/>
<dbReference type="EMBL" id="CP018044">
    <property type="protein sequence ID" value="ATU19996.1"/>
    <property type="molecule type" value="Genomic_DNA"/>
</dbReference>
<feature type="domain" description="Helicase/UvrB N-terminal" evidence="1">
    <location>
        <begin position="113"/>
        <end position="284"/>
    </location>
</feature>
<dbReference type="GO" id="GO:0003677">
    <property type="term" value="F:DNA binding"/>
    <property type="evidence" value="ECO:0007669"/>
    <property type="project" value="InterPro"/>
</dbReference>
<dbReference type="Gene3D" id="3.40.50.300">
    <property type="entry name" value="P-loop containing nucleotide triphosphate hydrolases"/>
    <property type="match status" value="1"/>
</dbReference>
<evidence type="ECO:0000313" key="3">
    <source>
        <dbReference type="EMBL" id="ATU19996.1"/>
    </source>
</evidence>
<protein>
    <submittedName>
        <fullName evidence="3">Restriction endonuclease</fullName>
    </submittedName>
</protein>
<keyword evidence="3" id="KW-0378">Hydrolase</keyword>
<dbReference type="RefSeq" id="WP_099720965.1">
    <property type="nucleotide sequence ID" value="NZ_CP018044.1"/>
</dbReference>
<organism evidence="3 4">
    <name type="scientific">Bifidobacterium choerinum</name>
    <dbReference type="NCBI Taxonomy" id="35760"/>
    <lineage>
        <taxon>Bacteria</taxon>
        <taxon>Bacillati</taxon>
        <taxon>Actinomycetota</taxon>
        <taxon>Actinomycetes</taxon>
        <taxon>Bifidobacteriales</taxon>
        <taxon>Bifidobacteriaceae</taxon>
        <taxon>Bifidobacterium</taxon>
    </lineage>
</organism>
<dbReference type="KEGG" id="bcho:BcFMB_02580"/>
<dbReference type="GO" id="GO:0015668">
    <property type="term" value="F:type III site-specific deoxyribonuclease activity"/>
    <property type="evidence" value="ECO:0007669"/>
    <property type="project" value="InterPro"/>
</dbReference>
<proteinExistence type="predicted"/>
<evidence type="ECO:0000259" key="2">
    <source>
        <dbReference type="Pfam" id="PF19778"/>
    </source>
</evidence>
<dbReference type="InterPro" id="IPR027417">
    <property type="entry name" value="P-loop_NTPase"/>
</dbReference>
<feature type="domain" description="Type III restriction enzyme C-terminal endonuclease" evidence="2">
    <location>
        <begin position="920"/>
        <end position="1024"/>
    </location>
</feature>
<dbReference type="Pfam" id="PF19778">
    <property type="entry name" value="RE_endonuc"/>
    <property type="match status" value="1"/>
</dbReference>
<dbReference type="InterPro" id="IPR006935">
    <property type="entry name" value="Helicase/UvrB_N"/>
</dbReference>
<keyword evidence="3" id="KW-0540">Nuclease</keyword>
<dbReference type="GO" id="GO:0005524">
    <property type="term" value="F:ATP binding"/>
    <property type="evidence" value="ECO:0007669"/>
    <property type="project" value="InterPro"/>
</dbReference>
<dbReference type="SUPFAM" id="SSF52540">
    <property type="entry name" value="P-loop containing nucleoside triphosphate hydrolases"/>
    <property type="match status" value="1"/>
</dbReference>
<evidence type="ECO:0000313" key="4">
    <source>
        <dbReference type="Proteomes" id="UP000229907"/>
    </source>
</evidence>
<dbReference type="Proteomes" id="UP000229907">
    <property type="component" value="Chromosome"/>
</dbReference>
<accession>A0A2D3D560</accession>